<proteinExistence type="predicted"/>
<evidence type="ECO:0008006" key="3">
    <source>
        <dbReference type="Google" id="ProtNLM"/>
    </source>
</evidence>
<dbReference type="Gene3D" id="3.60.15.10">
    <property type="entry name" value="Ribonuclease Z/Hydroxyacylglutathione hydrolase-like"/>
    <property type="match status" value="1"/>
</dbReference>
<dbReference type="KEGG" id="mnv:MNVI_07040"/>
<protein>
    <recommendedName>
        <fullName evidence="3">MBL fold metallo-hydrolase</fullName>
    </recommendedName>
</protein>
<dbReference type="EMBL" id="AP022583">
    <property type="protein sequence ID" value="BBY05386.1"/>
    <property type="molecule type" value="Genomic_DNA"/>
</dbReference>
<dbReference type="Proteomes" id="UP000466894">
    <property type="component" value="Chromosome"/>
</dbReference>
<dbReference type="SUPFAM" id="SSF56281">
    <property type="entry name" value="Metallo-hydrolase/oxidoreductase"/>
    <property type="match status" value="1"/>
</dbReference>
<name>A0A7I7P9X5_9MYCO</name>
<evidence type="ECO:0000313" key="2">
    <source>
        <dbReference type="Proteomes" id="UP000466894"/>
    </source>
</evidence>
<dbReference type="InterPro" id="IPR036866">
    <property type="entry name" value="RibonucZ/Hydroxyglut_hydro"/>
</dbReference>
<evidence type="ECO:0000313" key="1">
    <source>
        <dbReference type="EMBL" id="BBY05386.1"/>
    </source>
</evidence>
<sequence length="178" mass="19537">MPKDMRLYSQLRGGAPDRDCVGHLTEPSLDFKSTLRNSVELVQYPCLERPPARARFPCSLAKHRSLLLGAGPYSDRMAAATVDLAGHTPGSVGVLAHTDGGWILLAGDAAWHTLQIDETRQKTSYPGGLADEDRDLSFQTLHRLHKARRSMRIIPTHDYAASRSLVPQGITFDRHAGG</sequence>
<dbReference type="AlphaFoldDB" id="A0A7I7P9X5"/>
<reference evidence="1 2" key="1">
    <citation type="journal article" date="2019" name="Emerg. Microbes Infect.">
        <title>Comprehensive subspecies identification of 175 nontuberculous mycobacteria species based on 7547 genomic profiles.</title>
        <authorList>
            <person name="Matsumoto Y."/>
            <person name="Kinjo T."/>
            <person name="Motooka D."/>
            <person name="Nabeya D."/>
            <person name="Jung N."/>
            <person name="Uechi K."/>
            <person name="Horii T."/>
            <person name="Iida T."/>
            <person name="Fujita J."/>
            <person name="Nakamura S."/>
        </authorList>
    </citation>
    <scope>NUCLEOTIDE SEQUENCE [LARGE SCALE GENOMIC DNA]</scope>
    <source>
        <strain evidence="1 2">JCM 16367</strain>
    </source>
</reference>
<organism evidence="1 2">
    <name type="scientific">Mycobacterium noviomagense</name>
    <dbReference type="NCBI Taxonomy" id="459858"/>
    <lineage>
        <taxon>Bacteria</taxon>
        <taxon>Bacillati</taxon>
        <taxon>Actinomycetota</taxon>
        <taxon>Actinomycetes</taxon>
        <taxon>Mycobacteriales</taxon>
        <taxon>Mycobacteriaceae</taxon>
        <taxon>Mycobacterium</taxon>
    </lineage>
</organism>
<accession>A0A7I7P9X5</accession>
<gene>
    <name evidence="1" type="ORF">MNVI_07040</name>
</gene>